<dbReference type="PROSITE" id="PS50255">
    <property type="entry name" value="CYTOCHROME_B5_2"/>
    <property type="match status" value="1"/>
</dbReference>
<dbReference type="Pfam" id="PF01070">
    <property type="entry name" value="FMN_dh"/>
    <property type="match status" value="1"/>
</dbReference>
<dbReference type="GO" id="GO:0046872">
    <property type="term" value="F:metal ion binding"/>
    <property type="evidence" value="ECO:0007669"/>
    <property type="project" value="UniProtKB-UniRule"/>
</dbReference>
<evidence type="ECO:0000313" key="9">
    <source>
        <dbReference type="EMBL" id="EXJ56254.1"/>
    </source>
</evidence>
<dbReference type="HOGENOM" id="CLU_020639_1_1_1"/>
<dbReference type="InterPro" id="IPR018506">
    <property type="entry name" value="Cyt_B5_heme-BS"/>
</dbReference>
<dbReference type="FunFam" id="3.10.120.10:FF:000009">
    <property type="entry name" value="Cytochrome b2, mitochondrial, putative"/>
    <property type="match status" value="1"/>
</dbReference>
<name>W9WCK7_9EURO</name>
<proteinExistence type="inferred from homology"/>
<accession>W9WCK7</accession>
<evidence type="ECO:0000256" key="5">
    <source>
        <dbReference type="ARBA" id="ARBA00023004"/>
    </source>
</evidence>
<organism evidence="9 10">
    <name type="scientific">Cladophialophora psammophila CBS 110553</name>
    <dbReference type="NCBI Taxonomy" id="1182543"/>
    <lineage>
        <taxon>Eukaryota</taxon>
        <taxon>Fungi</taxon>
        <taxon>Dikarya</taxon>
        <taxon>Ascomycota</taxon>
        <taxon>Pezizomycotina</taxon>
        <taxon>Eurotiomycetes</taxon>
        <taxon>Chaetothyriomycetidae</taxon>
        <taxon>Chaetothyriales</taxon>
        <taxon>Herpotrichiellaceae</taxon>
        <taxon>Cladophialophora</taxon>
    </lineage>
</organism>
<dbReference type="SUPFAM" id="SSF51395">
    <property type="entry name" value="FMN-linked oxidoreductases"/>
    <property type="match status" value="1"/>
</dbReference>
<dbReference type="PROSITE" id="PS51349">
    <property type="entry name" value="FMN_HYDROXY_ACID_DH_2"/>
    <property type="match status" value="1"/>
</dbReference>
<sequence length="489" mass="53730">MIRGEEVLKHNTTESCWVIVHGQVYDVTNFLGDHPGGSTVVLRHAGKDVSEIFDPIHPKGILGETLTMKQILGPVDPASSITKASLPRTNVENTSPENKALPLSLCMNLDDLEMSACRVMSRRATTFITSGADSLASVRRNRKDWSKIIFRPRVLRNVARADMRRNILGKKSSLPFFIAPMGMAKLAHNEGELALVRGAVAKNIPYCVSGYSSIRHDELMACHKESGKGGFLFYQLYVAKSGEDATRQLIRTARNLGYEALFVTVDAPVIGKREEDERYKAELDYAARGAEEIVRTPQTTSNEAPPVLRGTHSYTLSWDDLRYIRDAWGASSGPVVIKGIQTAEDAKIAADMGFDGIYLSNHGGRQLDYAPSSIRTLLEIRRFCPEILSKVQIFLDGGIRRGTDIIKALCLGATAVGIGRPFNYGIALDGLAGCNKVTQLLSDEIETTMRLLGVTDLGQLGPEMVNCRALEEQLPTSLKSFHAEPRARI</sequence>
<dbReference type="Gene3D" id="3.20.20.70">
    <property type="entry name" value="Aldolase class I"/>
    <property type="match status" value="1"/>
</dbReference>
<evidence type="ECO:0000256" key="6">
    <source>
        <dbReference type="RuleBase" id="RU362121"/>
    </source>
</evidence>
<evidence type="ECO:0000313" key="10">
    <source>
        <dbReference type="Proteomes" id="UP000019471"/>
    </source>
</evidence>
<dbReference type="OrthoDB" id="1925334at2759"/>
<protein>
    <recommendedName>
        <fullName evidence="11">L-lactate dehydrogenase (Cytochrome)</fullName>
    </recommendedName>
</protein>
<dbReference type="GO" id="GO:0020037">
    <property type="term" value="F:heme binding"/>
    <property type="evidence" value="ECO:0007669"/>
    <property type="project" value="UniProtKB-UniRule"/>
</dbReference>
<reference evidence="9 10" key="1">
    <citation type="submission" date="2013-03" db="EMBL/GenBank/DDBJ databases">
        <title>The Genome Sequence of Cladophialophora psammophila CBS 110553.</title>
        <authorList>
            <consortium name="The Broad Institute Genomics Platform"/>
            <person name="Cuomo C."/>
            <person name="de Hoog S."/>
            <person name="Gorbushina A."/>
            <person name="Walker B."/>
            <person name="Young S.K."/>
            <person name="Zeng Q."/>
            <person name="Gargeya S."/>
            <person name="Fitzgerald M."/>
            <person name="Haas B."/>
            <person name="Abouelleil A."/>
            <person name="Allen A.W."/>
            <person name="Alvarado L."/>
            <person name="Arachchi H.M."/>
            <person name="Berlin A.M."/>
            <person name="Chapman S.B."/>
            <person name="Gainer-Dewar J."/>
            <person name="Goldberg J."/>
            <person name="Griggs A."/>
            <person name="Gujja S."/>
            <person name="Hansen M."/>
            <person name="Howarth C."/>
            <person name="Imamovic A."/>
            <person name="Ireland A."/>
            <person name="Larimer J."/>
            <person name="McCowan C."/>
            <person name="Murphy C."/>
            <person name="Pearson M."/>
            <person name="Poon T.W."/>
            <person name="Priest M."/>
            <person name="Roberts A."/>
            <person name="Saif S."/>
            <person name="Shea T."/>
            <person name="Sisk P."/>
            <person name="Sykes S."/>
            <person name="Wortman J."/>
            <person name="Nusbaum C."/>
            <person name="Birren B."/>
        </authorList>
    </citation>
    <scope>NUCLEOTIDE SEQUENCE [LARGE SCALE GENOMIC DNA]</scope>
    <source>
        <strain evidence="9 10">CBS 110553</strain>
    </source>
</reference>
<dbReference type="PROSITE" id="PS00191">
    <property type="entry name" value="CYTOCHROME_B5_1"/>
    <property type="match status" value="1"/>
</dbReference>
<evidence type="ECO:0000256" key="4">
    <source>
        <dbReference type="ARBA" id="ARBA00023002"/>
    </source>
</evidence>
<dbReference type="AlphaFoldDB" id="W9WCK7"/>
<evidence type="ECO:0000256" key="3">
    <source>
        <dbReference type="ARBA" id="ARBA00022723"/>
    </source>
</evidence>
<evidence type="ECO:0000256" key="2">
    <source>
        <dbReference type="ARBA" id="ARBA00022617"/>
    </source>
</evidence>
<dbReference type="InterPro" id="IPR036400">
    <property type="entry name" value="Cyt_B5-like_heme/steroid_sf"/>
</dbReference>
<comment type="caution">
    <text evidence="9">The sequence shown here is derived from an EMBL/GenBank/DDBJ whole genome shotgun (WGS) entry which is preliminary data.</text>
</comment>
<dbReference type="Proteomes" id="UP000019471">
    <property type="component" value="Unassembled WGS sequence"/>
</dbReference>
<dbReference type="Pfam" id="PF00173">
    <property type="entry name" value="Cyt-b5"/>
    <property type="match status" value="1"/>
</dbReference>
<comment type="similarity">
    <text evidence="6">Belongs to the cytochrome b5 family.</text>
</comment>
<dbReference type="InterPro" id="IPR037396">
    <property type="entry name" value="FMN_HAD"/>
</dbReference>
<dbReference type="EMBL" id="AMGX01000036">
    <property type="protein sequence ID" value="EXJ56254.1"/>
    <property type="molecule type" value="Genomic_DNA"/>
</dbReference>
<keyword evidence="3 6" id="KW-0479">Metal-binding</keyword>
<keyword evidence="5 6" id="KW-0408">Iron</keyword>
<dbReference type="RefSeq" id="XP_007751469.1">
    <property type="nucleotide sequence ID" value="XM_007753279.1"/>
</dbReference>
<evidence type="ECO:0000259" key="7">
    <source>
        <dbReference type="PROSITE" id="PS50255"/>
    </source>
</evidence>
<dbReference type="InterPro" id="IPR008259">
    <property type="entry name" value="FMN_hydac_DH_AS"/>
</dbReference>
<gene>
    <name evidence="9" type="ORF">A1O5_12710</name>
</gene>
<dbReference type="InterPro" id="IPR013785">
    <property type="entry name" value="Aldolase_TIM"/>
</dbReference>
<evidence type="ECO:0000259" key="8">
    <source>
        <dbReference type="PROSITE" id="PS51349"/>
    </source>
</evidence>
<dbReference type="GO" id="GO:0016491">
    <property type="term" value="F:oxidoreductase activity"/>
    <property type="evidence" value="ECO:0007669"/>
    <property type="project" value="UniProtKB-KW"/>
</dbReference>
<dbReference type="PRINTS" id="PR00363">
    <property type="entry name" value="CYTOCHROMEB5"/>
</dbReference>
<dbReference type="SMART" id="SM01117">
    <property type="entry name" value="Cyt-b5"/>
    <property type="match status" value="1"/>
</dbReference>
<dbReference type="InterPro" id="IPR000262">
    <property type="entry name" value="FMN-dep_DH"/>
</dbReference>
<keyword evidence="4" id="KW-0560">Oxidoreductase</keyword>
<dbReference type="PANTHER" id="PTHR10578:SF104">
    <property type="entry name" value="CYTOCHROME B2, MITOCHONDRIAL-RELATED"/>
    <property type="match status" value="1"/>
</dbReference>
<comment type="cofactor">
    <cofactor evidence="1">
        <name>FMN</name>
        <dbReference type="ChEBI" id="CHEBI:58210"/>
    </cofactor>
</comment>
<dbReference type="GeneID" id="19197396"/>
<dbReference type="PROSITE" id="PS00557">
    <property type="entry name" value="FMN_HYDROXY_ACID_DH_1"/>
    <property type="match status" value="1"/>
</dbReference>
<dbReference type="Gene3D" id="3.10.120.10">
    <property type="entry name" value="Cytochrome b5-like heme/steroid binding domain"/>
    <property type="match status" value="1"/>
</dbReference>
<dbReference type="SUPFAM" id="SSF55856">
    <property type="entry name" value="Cytochrome b5-like heme/steroid binding domain"/>
    <property type="match status" value="1"/>
</dbReference>
<keyword evidence="10" id="KW-1185">Reference proteome</keyword>
<dbReference type="InterPro" id="IPR001199">
    <property type="entry name" value="Cyt_B5-like_heme/steroid-bd"/>
</dbReference>
<evidence type="ECO:0000256" key="1">
    <source>
        <dbReference type="ARBA" id="ARBA00001917"/>
    </source>
</evidence>
<feature type="domain" description="Cytochrome b5 heme-binding" evidence="7">
    <location>
        <begin position="1"/>
        <end position="76"/>
    </location>
</feature>
<dbReference type="eggNOG" id="KOG0538">
    <property type="taxonomic scope" value="Eukaryota"/>
</dbReference>
<dbReference type="PANTHER" id="PTHR10578">
    <property type="entry name" value="S -2-HYDROXY-ACID OXIDASE-RELATED"/>
    <property type="match status" value="1"/>
</dbReference>
<feature type="domain" description="FMN hydroxy acid dehydrogenase" evidence="8">
    <location>
        <begin position="101"/>
        <end position="470"/>
    </location>
</feature>
<dbReference type="eggNOG" id="KOG0537">
    <property type="taxonomic scope" value="Eukaryota"/>
</dbReference>
<dbReference type="STRING" id="1182543.W9WCK7"/>
<evidence type="ECO:0008006" key="11">
    <source>
        <dbReference type="Google" id="ProtNLM"/>
    </source>
</evidence>
<keyword evidence="2 6" id="KW-0349">Heme</keyword>